<accession>A0ABD0YEN1</accession>
<feature type="compositionally biased region" description="Low complexity" evidence="1">
    <location>
        <begin position="121"/>
        <end position="132"/>
    </location>
</feature>
<sequence>MKGMLNCGVSLLHDNSKPHTAHVTQDLLVSFGWDIVTHPPYYSDLVWTHIVDLVVEADEMNISVENVSLIIEAFSSKLDVDHRLLFNQPIFHKTLKSIYNVKIGDLMNALSPPYFYRLSSSSDSSDMNYDQDSSTEDGDHMKLVRTNELRARDDRPCLPPCNVGFGCSSSSAIEQC</sequence>
<feature type="region of interest" description="Disordered" evidence="1">
    <location>
        <begin position="121"/>
        <end position="141"/>
    </location>
</feature>
<proteinExistence type="predicted"/>
<dbReference type="EMBL" id="JBFDAA010000008">
    <property type="protein sequence ID" value="KAL1129768.1"/>
    <property type="molecule type" value="Genomic_DNA"/>
</dbReference>
<evidence type="ECO:0000313" key="2">
    <source>
        <dbReference type="EMBL" id="KAL1129768.1"/>
    </source>
</evidence>
<dbReference type="InterPro" id="IPR036397">
    <property type="entry name" value="RNaseH_sf"/>
</dbReference>
<evidence type="ECO:0000313" key="3">
    <source>
        <dbReference type="Proteomes" id="UP001558652"/>
    </source>
</evidence>
<keyword evidence="3" id="KW-1185">Reference proteome</keyword>
<name>A0ABD0YEN1_9HEMI</name>
<dbReference type="Gene3D" id="3.30.420.10">
    <property type="entry name" value="Ribonuclease H-like superfamily/Ribonuclease H"/>
    <property type="match status" value="1"/>
</dbReference>
<reference evidence="2 3" key="1">
    <citation type="submission" date="2024-07" db="EMBL/GenBank/DDBJ databases">
        <title>Chromosome-level genome assembly of the water stick insect Ranatra chinensis (Heteroptera: Nepidae).</title>
        <authorList>
            <person name="Liu X."/>
        </authorList>
    </citation>
    <scope>NUCLEOTIDE SEQUENCE [LARGE SCALE GENOMIC DNA]</scope>
    <source>
        <strain evidence="2">Cailab_2021Rc</strain>
        <tissue evidence="2">Muscle</tissue>
    </source>
</reference>
<dbReference type="AlphaFoldDB" id="A0ABD0YEN1"/>
<protein>
    <recommendedName>
        <fullName evidence="4">Histone-lysine N-methyltransferase SETMAR</fullName>
    </recommendedName>
</protein>
<comment type="caution">
    <text evidence="2">The sequence shown here is derived from an EMBL/GenBank/DDBJ whole genome shotgun (WGS) entry which is preliminary data.</text>
</comment>
<evidence type="ECO:0000256" key="1">
    <source>
        <dbReference type="SAM" id="MobiDB-lite"/>
    </source>
</evidence>
<dbReference type="Proteomes" id="UP001558652">
    <property type="component" value="Unassembled WGS sequence"/>
</dbReference>
<gene>
    <name evidence="2" type="ORF">AAG570_012712</name>
</gene>
<evidence type="ECO:0008006" key="4">
    <source>
        <dbReference type="Google" id="ProtNLM"/>
    </source>
</evidence>
<organism evidence="2 3">
    <name type="scientific">Ranatra chinensis</name>
    <dbReference type="NCBI Taxonomy" id="642074"/>
    <lineage>
        <taxon>Eukaryota</taxon>
        <taxon>Metazoa</taxon>
        <taxon>Ecdysozoa</taxon>
        <taxon>Arthropoda</taxon>
        <taxon>Hexapoda</taxon>
        <taxon>Insecta</taxon>
        <taxon>Pterygota</taxon>
        <taxon>Neoptera</taxon>
        <taxon>Paraneoptera</taxon>
        <taxon>Hemiptera</taxon>
        <taxon>Heteroptera</taxon>
        <taxon>Panheteroptera</taxon>
        <taxon>Nepomorpha</taxon>
        <taxon>Nepidae</taxon>
        <taxon>Ranatrinae</taxon>
        <taxon>Ranatra</taxon>
    </lineage>
</organism>